<reference evidence="2" key="8">
    <citation type="journal article" date="2005" name="Science">
        <title>Antisense Transcription in the Mammalian Transcriptome.</title>
        <authorList>
            <consortium name="RIKEN Genome Exploration Research Group and Genome Science Group (Genome Network Project Core Group) and the FANTOM Consortium"/>
        </authorList>
    </citation>
    <scope>NUCLEOTIDE SEQUENCE</scope>
    <source>
        <strain evidence="2">C57BL/6J</strain>
        <tissue evidence="2">Lung</tissue>
    </source>
</reference>
<reference evidence="2" key="3">
    <citation type="journal article" date="2000" name="Genome Res.">
        <title>RIKEN integrated sequence analysis (RISA) system--384-format sequencing pipeline with 384 multicapillary sequencer.</title>
        <authorList>
            <person name="Shibata K."/>
            <person name="Itoh M."/>
            <person name="Aizawa K."/>
            <person name="Nagaoka S."/>
            <person name="Sasaki N."/>
            <person name="Carninci P."/>
            <person name="Konno H."/>
            <person name="Akiyama J."/>
            <person name="Nishi K."/>
            <person name="Kitsunai T."/>
            <person name="Tashiro H."/>
            <person name="Itoh M."/>
            <person name="Sumi N."/>
            <person name="Ishii Y."/>
            <person name="Nakamura S."/>
            <person name="Hazama M."/>
            <person name="Nishine T."/>
            <person name="Harada A."/>
            <person name="Yamamoto R."/>
            <person name="Matsumoto H."/>
            <person name="Sakaguchi S."/>
            <person name="Ikegami T."/>
            <person name="Kashiwagi K."/>
            <person name="Fujiwake S."/>
            <person name="Inoue K."/>
            <person name="Togawa Y."/>
            <person name="Izawa M."/>
            <person name="Ohara E."/>
            <person name="Watahiki M."/>
            <person name="Yoneda Y."/>
            <person name="Ishikawa T."/>
            <person name="Ozawa K."/>
            <person name="Tanaka T."/>
            <person name="Matsuura S."/>
            <person name="Kawai J."/>
            <person name="Okazaki Y."/>
            <person name="Muramatsu M."/>
            <person name="Inoue Y."/>
            <person name="Kira A."/>
            <person name="Hayashizaki Y."/>
        </authorList>
    </citation>
    <scope>NUCLEOTIDE SEQUENCE</scope>
    <source>
        <strain evidence="2">C57BL/6J</strain>
        <tissue evidence="2">Lung</tissue>
    </source>
</reference>
<reference evidence="2" key="7">
    <citation type="journal article" date="2005" name="Science">
        <title>The Transcriptional Landscape of the Mammalian Genome.</title>
        <authorList>
            <consortium name="The FANTOM Consortium"/>
            <consortium name="Riken Genome Exploration Research Group and Genome Science Group (Genome Network Project Core Group)"/>
        </authorList>
    </citation>
    <scope>NUCLEOTIDE SEQUENCE</scope>
    <source>
        <strain evidence="2">C57BL/6J</strain>
        <tissue evidence="2">Lung</tissue>
    </source>
</reference>
<dbReference type="EMBL" id="AK144357">
    <property type="protein sequence ID" value="BAE25848.1"/>
    <property type="molecule type" value="mRNA"/>
</dbReference>
<organism evidence="2">
    <name type="scientific">Mus musculus</name>
    <name type="common">Mouse</name>
    <dbReference type="NCBI Taxonomy" id="10090"/>
    <lineage>
        <taxon>Eukaryota</taxon>
        <taxon>Metazoa</taxon>
        <taxon>Chordata</taxon>
        <taxon>Craniata</taxon>
        <taxon>Vertebrata</taxon>
        <taxon>Euteleostomi</taxon>
        <taxon>Mammalia</taxon>
        <taxon>Eutheria</taxon>
        <taxon>Euarchontoglires</taxon>
        <taxon>Glires</taxon>
        <taxon>Rodentia</taxon>
        <taxon>Myomorpha</taxon>
        <taxon>Muroidea</taxon>
        <taxon>Muridae</taxon>
        <taxon>Murinae</taxon>
        <taxon>Mus</taxon>
        <taxon>Mus</taxon>
    </lineage>
</organism>
<feature type="non-terminal residue" evidence="2">
    <location>
        <position position="1"/>
    </location>
</feature>
<accession>Q3UN99</accession>
<dbReference type="AGR" id="MGI:1916649"/>
<dbReference type="AlphaFoldDB" id="Q3UN99"/>
<gene>
    <name evidence="3" type="primary">1700025G04Rik</name>
</gene>
<reference evidence="2" key="4">
    <citation type="journal article" date="2001" name="Nature">
        <title>Functional annotation of a full-length mouse cDNA collection.</title>
        <authorList>
            <consortium name="The RIKEN Genome Exploration Research Group Phase II Team and the FANTOM Consortium"/>
        </authorList>
    </citation>
    <scope>NUCLEOTIDE SEQUENCE</scope>
    <source>
        <strain evidence="2">C57BL/6J</strain>
        <tissue evidence="2">Lung</tissue>
    </source>
</reference>
<evidence type="ECO:0000256" key="1">
    <source>
        <dbReference type="SAM" id="MobiDB-lite"/>
    </source>
</evidence>
<dbReference type="MGI" id="MGI:1916649">
    <property type="gene designation" value="1700025G04Rik"/>
</dbReference>
<dbReference type="OrthoDB" id="5919401at2759"/>
<reference evidence="2" key="2">
    <citation type="journal article" date="2000" name="Genome Res.">
        <title>Normalization and subtraction of cap-trapper-selected cDNAs to prepare full-length cDNA libraries for rapid discovery of new genes.</title>
        <authorList>
            <person name="Carninci P."/>
            <person name="Shibata Y."/>
            <person name="Hayatsu N."/>
            <person name="Sugahara Y."/>
            <person name="Shibata K."/>
            <person name="Itoh M."/>
            <person name="Konno H."/>
            <person name="Okazaki Y."/>
            <person name="Muramatsu M."/>
            <person name="Hayashizaki Y."/>
        </authorList>
    </citation>
    <scope>NUCLEOTIDE SEQUENCE</scope>
    <source>
        <strain evidence="2">C57BL/6J</strain>
        <tissue evidence="2">Lung</tissue>
    </source>
</reference>
<reference evidence="2" key="1">
    <citation type="journal article" date="1999" name="Methods Enzymol.">
        <title>High-efficiency full-length cDNA cloning.</title>
        <authorList>
            <person name="Carninci P."/>
            <person name="Hayashizaki Y."/>
        </authorList>
    </citation>
    <scope>NUCLEOTIDE SEQUENCE</scope>
    <source>
        <strain evidence="2">C57BL/6J</strain>
        <tissue evidence="2">Lung</tissue>
    </source>
</reference>
<protein>
    <submittedName>
        <fullName evidence="2">Uncharacterized protein</fullName>
    </submittedName>
</protein>
<reference evidence="2" key="6">
    <citation type="submission" date="2004-03" db="EMBL/GenBank/DDBJ databases">
        <authorList>
            <person name="Arakawa T."/>
            <person name="Carninci P."/>
            <person name="Fukuda S."/>
            <person name="Hashizume W."/>
            <person name="Hayashida K."/>
            <person name="Hori F."/>
            <person name="Iida J."/>
            <person name="Imamura K."/>
            <person name="Imotani K."/>
            <person name="Itoh M."/>
            <person name="Kanagawa S."/>
            <person name="Kawai J."/>
            <person name="Kojima M."/>
            <person name="Konno H."/>
            <person name="Murata M."/>
            <person name="Nakamura M."/>
            <person name="Ninomiya N."/>
            <person name="Nishiyori H."/>
            <person name="Nomura K."/>
            <person name="Ohno M."/>
            <person name="Sakazume N."/>
            <person name="Sano H."/>
            <person name="Sasaki D."/>
            <person name="Shibata K."/>
            <person name="Shiraki T."/>
            <person name="Tagami M."/>
            <person name="Tagami Y."/>
            <person name="Waki K."/>
            <person name="Watahiki A."/>
            <person name="Muramatsu M."/>
            <person name="Hayashizaki Y."/>
        </authorList>
    </citation>
    <scope>NUCLEOTIDE SEQUENCE</scope>
    <source>
        <strain evidence="2">C57BL/6J</strain>
        <tissue evidence="2">Lung</tissue>
    </source>
</reference>
<sequence length="200" mass="20714">RSPPSSLRVCQLPLAPCPLPGGRSVARPPRPPLLSHFSCREPRAALSDWRELAARRLPARTHAGPAPGFSAFTPGGGEEGEPRPHCREEEEEDVEEGGREEARRPGAGGGGLATFSPPPRAPKVSGGHLRRAGHPGWARREACGVSAEGMGAAIPVLPALFSGWGCRCGAAGAARCKGPEPGWGSWRGASACRVEGLGCG</sequence>
<proteinExistence type="evidence at transcript level"/>
<name>Q3UN99_MOUSE</name>
<feature type="region of interest" description="Disordered" evidence="1">
    <location>
        <begin position="59"/>
        <end position="133"/>
    </location>
</feature>
<reference evidence="2" key="5">
    <citation type="journal article" date="2002" name="Nature">
        <title>Analysis of the mouse transcriptome based on functional annotation of 60,770 full-length cDNAs.</title>
        <authorList>
            <consortium name="The FANTOM Consortium and the RIKEN Genome Exploration Research Group Phase I and II Team"/>
        </authorList>
    </citation>
    <scope>NUCLEOTIDE SEQUENCE</scope>
    <source>
        <strain evidence="2">C57BL/6J</strain>
        <tissue evidence="2">Lung</tissue>
    </source>
</reference>
<evidence type="ECO:0000313" key="2">
    <source>
        <dbReference type="EMBL" id="BAE25848.1"/>
    </source>
</evidence>
<evidence type="ECO:0000313" key="3">
    <source>
        <dbReference type="MGI" id="MGI:1916649"/>
    </source>
</evidence>